<name>A0ABW2RJ15_9BACL</name>
<dbReference type="NCBIfam" id="NF045650">
    <property type="entry name" value="CD1247_Nterm"/>
    <property type="match status" value="1"/>
</dbReference>
<feature type="coiled-coil region" evidence="1">
    <location>
        <begin position="31"/>
        <end position="72"/>
    </location>
</feature>
<organism evidence="2 3">
    <name type="scientific">Laceyella putida</name>
    <dbReference type="NCBI Taxonomy" id="110101"/>
    <lineage>
        <taxon>Bacteria</taxon>
        <taxon>Bacillati</taxon>
        <taxon>Bacillota</taxon>
        <taxon>Bacilli</taxon>
        <taxon>Bacillales</taxon>
        <taxon>Thermoactinomycetaceae</taxon>
        <taxon>Laceyella</taxon>
    </lineage>
</organism>
<reference evidence="3" key="1">
    <citation type="journal article" date="2019" name="Int. J. Syst. Evol. Microbiol.">
        <title>The Global Catalogue of Microorganisms (GCM) 10K type strain sequencing project: providing services to taxonomists for standard genome sequencing and annotation.</title>
        <authorList>
            <consortium name="The Broad Institute Genomics Platform"/>
            <consortium name="The Broad Institute Genome Sequencing Center for Infectious Disease"/>
            <person name="Wu L."/>
            <person name="Ma J."/>
        </authorList>
    </citation>
    <scope>NUCLEOTIDE SEQUENCE [LARGE SCALE GENOMIC DNA]</scope>
    <source>
        <strain evidence="3">CGMCC 1.12942</strain>
    </source>
</reference>
<dbReference type="RefSeq" id="WP_379864231.1">
    <property type="nucleotide sequence ID" value="NZ_JBHTBW010000019.1"/>
</dbReference>
<protein>
    <submittedName>
        <fullName evidence="2">CD1247 N-terminal domain-containing protein</fullName>
    </submittedName>
</protein>
<gene>
    <name evidence="2" type="ORF">ACFQNG_07265</name>
</gene>
<dbReference type="Proteomes" id="UP001596500">
    <property type="component" value="Unassembled WGS sequence"/>
</dbReference>
<comment type="caution">
    <text evidence="2">The sequence shown here is derived from an EMBL/GenBank/DDBJ whole genome shotgun (WGS) entry which is preliminary data.</text>
</comment>
<keyword evidence="3" id="KW-1185">Reference proteome</keyword>
<keyword evidence="1" id="KW-0175">Coiled coil</keyword>
<accession>A0ABW2RJ15</accession>
<sequence>MFESIKRDLSFIQGLLEGDLNHQHHVEYRGLSRLADVVDLLVESVEQLERRLTELEEYVETIDEDLNELELLCYEDDDELDEWEHEIEVTCPECGEDVTIDEDDLDDDNVELLCPKCHTVLDIEEIEEDEIEDVINEDGERK</sequence>
<evidence type="ECO:0000313" key="3">
    <source>
        <dbReference type="Proteomes" id="UP001596500"/>
    </source>
</evidence>
<proteinExistence type="predicted"/>
<evidence type="ECO:0000313" key="2">
    <source>
        <dbReference type="EMBL" id="MFC7440951.1"/>
    </source>
</evidence>
<dbReference type="InterPro" id="IPR054688">
    <property type="entry name" value="CD1247_N"/>
</dbReference>
<evidence type="ECO:0000256" key="1">
    <source>
        <dbReference type="SAM" id="Coils"/>
    </source>
</evidence>
<dbReference type="EMBL" id="JBHTBW010000019">
    <property type="protein sequence ID" value="MFC7440951.1"/>
    <property type="molecule type" value="Genomic_DNA"/>
</dbReference>